<name>A0AAV7RJX8_PLEWA</name>
<sequence length="125" mass="13705">MNRQEYCGTLENHYTMGKTNKKKDTAGVPGTQQDCTASSPTNMVQTTPLDVPVGEPSLGDILQAITSSREILESKIDTLATDLGLLREDQRCLAESVAIVEQNMDDLKLEVTVVGHWVTTLEKQV</sequence>
<feature type="region of interest" description="Disordered" evidence="1">
    <location>
        <begin position="17"/>
        <end position="43"/>
    </location>
</feature>
<evidence type="ECO:0000256" key="1">
    <source>
        <dbReference type="SAM" id="MobiDB-lite"/>
    </source>
</evidence>
<reference evidence="2" key="1">
    <citation type="journal article" date="2022" name="bioRxiv">
        <title>Sequencing and chromosome-scale assembly of the giantPleurodeles waltlgenome.</title>
        <authorList>
            <person name="Brown T."/>
            <person name="Elewa A."/>
            <person name="Iarovenko S."/>
            <person name="Subramanian E."/>
            <person name="Araus A.J."/>
            <person name="Petzold A."/>
            <person name="Susuki M."/>
            <person name="Suzuki K.-i.T."/>
            <person name="Hayashi T."/>
            <person name="Toyoda A."/>
            <person name="Oliveira C."/>
            <person name="Osipova E."/>
            <person name="Leigh N.D."/>
            <person name="Simon A."/>
            <person name="Yun M.H."/>
        </authorList>
    </citation>
    <scope>NUCLEOTIDE SEQUENCE</scope>
    <source>
        <strain evidence="2">20211129_DDA</strain>
        <tissue evidence="2">Liver</tissue>
    </source>
</reference>
<comment type="caution">
    <text evidence="2">The sequence shown here is derived from an EMBL/GenBank/DDBJ whole genome shotgun (WGS) entry which is preliminary data.</text>
</comment>
<dbReference type="AlphaFoldDB" id="A0AAV7RJX8"/>
<accession>A0AAV7RJX8</accession>
<gene>
    <name evidence="2" type="ORF">NDU88_005078</name>
</gene>
<dbReference type="Proteomes" id="UP001066276">
    <property type="component" value="Chromosome 5"/>
</dbReference>
<keyword evidence="3" id="KW-1185">Reference proteome</keyword>
<evidence type="ECO:0000313" key="3">
    <source>
        <dbReference type="Proteomes" id="UP001066276"/>
    </source>
</evidence>
<protein>
    <submittedName>
        <fullName evidence="2">Uncharacterized protein</fullName>
    </submittedName>
</protein>
<dbReference type="EMBL" id="JANPWB010000009">
    <property type="protein sequence ID" value="KAJ1152303.1"/>
    <property type="molecule type" value="Genomic_DNA"/>
</dbReference>
<feature type="compositionally biased region" description="Polar residues" evidence="1">
    <location>
        <begin position="30"/>
        <end position="43"/>
    </location>
</feature>
<evidence type="ECO:0000313" key="2">
    <source>
        <dbReference type="EMBL" id="KAJ1152303.1"/>
    </source>
</evidence>
<proteinExistence type="predicted"/>
<organism evidence="2 3">
    <name type="scientific">Pleurodeles waltl</name>
    <name type="common">Iberian ribbed newt</name>
    <dbReference type="NCBI Taxonomy" id="8319"/>
    <lineage>
        <taxon>Eukaryota</taxon>
        <taxon>Metazoa</taxon>
        <taxon>Chordata</taxon>
        <taxon>Craniata</taxon>
        <taxon>Vertebrata</taxon>
        <taxon>Euteleostomi</taxon>
        <taxon>Amphibia</taxon>
        <taxon>Batrachia</taxon>
        <taxon>Caudata</taxon>
        <taxon>Salamandroidea</taxon>
        <taxon>Salamandridae</taxon>
        <taxon>Pleurodelinae</taxon>
        <taxon>Pleurodeles</taxon>
    </lineage>
</organism>